<dbReference type="OrthoDB" id="599464at2"/>
<keyword evidence="1" id="KW-0732">Signal</keyword>
<evidence type="ECO:0000256" key="1">
    <source>
        <dbReference type="ARBA" id="ARBA00022729"/>
    </source>
</evidence>
<dbReference type="RefSeq" id="WP_145774331.1">
    <property type="nucleotide sequence ID" value="NZ_SMZJ02000004.1"/>
</dbReference>
<gene>
    <name evidence="2" type="ORF">E1J38_008410</name>
</gene>
<proteinExistence type="predicted"/>
<dbReference type="EMBL" id="SMZJ02000004">
    <property type="protein sequence ID" value="TWO32872.1"/>
    <property type="molecule type" value="Genomic_DNA"/>
</dbReference>
<dbReference type="AlphaFoldDB" id="A0A562YF16"/>
<name>A0A562YF16_9FLAO</name>
<keyword evidence="3" id="KW-1185">Reference proteome</keyword>
<reference evidence="2 3" key="1">
    <citation type="submission" date="2019-03" db="EMBL/GenBank/DDBJ databases">
        <authorList>
            <person name="Zhong Y.L."/>
        </authorList>
    </citation>
    <scope>NUCLEOTIDE SEQUENCE [LARGE SCALE GENOMIC DNA]</scope>
    <source>
        <strain evidence="2 3">W255</strain>
    </source>
</reference>
<organism evidence="2 3">
    <name type="scientific">Seonamhaeicola sediminis</name>
    <dbReference type="NCBI Taxonomy" id="2528206"/>
    <lineage>
        <taxon>Bacteria</taxon>
        <taxon>Pseudomonadati</taxon>
        <taxon>Bacteroidota</taxon>
        <taxon>Flavobacteriia</taxon>
        <taxon>Flavobacteriales</taxon>
        <taxon>Flavobacteriaceae</taxon>
    </lineage>
</organism>
<reference evidence="2 3" key="2">
    <citation type="submission" date="2019-07" db="EMBL/GenBank/DDBJ databases">
        <title>Seonamhaeicola sp. W255 draft genome.</title>
        <authorList>
            <person name="Zhang X.-Y."/>
            <person name="Zhang R."/>
            <person name="Zhong Y.-L."/>
            <person name="Du Z.-J."/>
        </authorList>
    </citation>
    <scope>NUCLEOTIDE SEQUENCE [LARGE SCALE GENOMIC DNA]</scope>
    <source>
        <strain evidence="2 3">W255</strain>
    </source>
</reference>
<protein>
    <submittedName>
        <fullName evidence="2">T9SS type A sorting domain-containing protein</fullName>
    </submittedName>
</protein>
<comment type="caution">
    <text evidence="2">The sequence shown here is derived from an EMBL/GenBank/DDBJ whole genome shotgun (WGS) entry which is preliminary data.</text>
</comment>
<evidence type="ECO:0000313" key="2">
    <source>
        <dbReference type="EMBL" id="TWO32872.1"/>
    </source>
</evidence>
<evidence type="ECO:0000313" key="3">
    <source>
        <dbReference type="Proteomes" id="UP000295814"/>
    </source>
</evidence>
<dbReference type="InterPro" id="IPR026444">
    <property type="entry name" value="Secre_tail"/>
</dbReference>
<dbReference type="Proteomes" id="UP000295814">
    <property type="component" value="Unassembled WGS sequence"/>
</dbReference>
<accession>A0A562YF16</accession>
<sequence length="470" mass="50726">MNAPTEISVGTPPSDAMADSCTFADQDAVDAAYAQWITATTNAAVGSITGGCDPQGSIKSQDAAPALCEGGEATVVWTITDLCETFDVSATWKLTADEAPVVTCPATDEGSDHIFLGCDPTLNGDGIPTNVVTEVPYSDDCDGNGMTDIYNDGEGITFDDVACEYSLTRTFSYTDRCGKMDSCSITYKWKDPETETAFAFLNDDDDITMADEESQCFIPDFSRWGWTTMFDFSEVTSYTMDIYAGAAQCDLSKGTDIGSVNIEYNGDSVTFSYNLDGYAISEAHIYIGCGEYPTRKNGGETVAPGQYTYVDSGFGYVENYEVTIPVDGTQFYIIVHGVSSESNCSCLTDTTVENPYSGNYTGGTVEGCDAGEENDLQVEAKSLDFKAYPVPFDSEVTLKYSFEYETDVKVEVYDMKGALIRQVENTSYAKGSIGETKLNLSGTDDQLLLVKMTTSKGVITKKIISSDSAR</sequence>
<dbReference type="NCBIfam" id="TIGR04183">
    <property type="entry name" value="Por_Secre_tail"/>
    <property type="match status" value="1"/>
</dbReference>